<keyword evidence="4" id="KW-1185">Reference proteome</keyword>
<dbReference type="SUPFAM" id="SSF53335">
    <property type="entry name" value="S-adenosyl-L-methionine-dependent methyltransferases"/>
    <property type="match status" value="1"/>
</dbReference>
<dbReference type="NCBIfam" id="NF038261">
    <property type="entry name" value="rhodoquin_RquA"/>
    <property type="match status" value="1"/>
</dbReference>
<evidence type="ECO:0000256" key="1">
    <source>
        <dbReference type="SAM" id="MobiDB-lite"/>
    </source>
</evidence>
<dbReference type="Proteomes" id="UP000308430">
    <property type="component" value="Unassembled WGS sequence"/>
</dbReference>
<dbReference type="InterPro" id="IPR041698">
    <property type="entry name" value="Methyltransf_25"/>
</dbReference>
<evidence type="ECO:0000313" key="4">
    <source>
        <dbReference type="Proteomes" id="UP000308430"/>
    </source>
</evidence>
<keyword evidence="3" id="KW-0808">Transferase</keyword>
<dbReference type="RefSeq" id="WP_136347248.1">
    <property type="nucleotide sequence ID" value="NZ_SSOC01000002.1"/>
</dbReference>
<evidence type="ECO:0000259" key="2">
    <source>
        <dbReference type="Pfam" id="PF13649"/>
    </source>
</evidence>
<dbReference type="EMBL" id="SSOC01000002">
    <property type="protein sequence ID" value="THF66299.1"/>
    <property type="molecule type" value="Genomic_DNA"/>
</dbReference>
<evidence type="ECO:0000313" key="3">
    <source>
        <dbReference type="EMBL" id="THF66299.1"/>
    </source>
</evidence>
<dbReference type="AlphaFoldDB" id="A0A4S4B1G7"/>
<accession>A0A4S4B1G7</accession>
<sequence>MPPPSPAAATSNAPAPPLPDYLVDTYHWAYLNRRLLPWLDRQAVVNAILWGNADQLIRAACAEFEPGQRILQAACVYGVFSPVLARRLGPGGRLEVVDVSRLQVANARRKLRGLPQARVRRADLVRPLGTTHDGVLAFFLLHEVPPGQRRAIVDNLLAAVEPGGKAVFVDYHRPARWHPLGPLMHLVFRLFEPYAPSLLDQAIHELSPRAEAFTWSRRTCFGGLYQVVVARHRGTKANQDGGERSNGHSPESTNAPSVHPAAAPAARLPACVR</sequence>
<dbReference type="OrthoDB" id="529208at2"/>
<dbReference type="GO" id="GO:0032259">
    <property type="term" value="P:methylation"/>
    <property type="evidence" value="ECO:0007669"/>
    <property type="project" value="UniProtKB-KW"/>
</dbReference>
<keyword evidence="3" id="KW-0489">Methyltransferase</keyword>
<gene>
    <name evidence="3" type="ORF">E6C76_05505</name>
</gene>
<dbReference type="GO" id="GO:0008168">
    <property type="term" value="F:methyltransferase activity"/>
    <property type="evidence" value="ECO:0007669"/>
    <property type="project" value="UniProtKB-KW"/>
</dbReference>
<feature type="domain" description="Methyltransferase" evidence="2">
    <location>
        <begin position="70"/>
        <end position="164"/>
    </location>
</feature>
<dbReference type="Pfam" id="PF13649">
    <property type="entry name" value="Methyltransf_25"/>
    <property type="match status" value="1"/>
</dbReference>
<name>A0A4S4B1G7_9RHOO</name>
<dbReference type="InterPro" id="IPR029063">
    <property type="entry name" value="SAM-dependent_MTases_sf"/>
</dbReference>
<dbReference type="Gene3D" id="3.40.50.150">
    <property type="entry name" value="Vaccinia Virus protein VP39"/>
    <property type="match status" value="1"/>
</dbReference>
<organism evidence="3 4">
    <name type="scientific">Pseudothauera nasutitermitis</name>
    <dbReference type="NCBI Taxonomy" id="2565930"/>
    <lineage>
        <taxon>Bacteria</taxon>
        <taxon>Pseudomonadati</taxon>
        <taxon>Pseudomonadota</taxon>
        <taxon>Betaproteobacteria</taxon>
        <taxon>Rhodocyclales</taxon>
        <taxon>Zoogloeaceae</taxon>
        <taxon>Pseudothauera</taxon>
    </lineage>
</organism>
<feature type="region of interest" description="Disordered" evidence="1">
    <location>
        <begin position="236"/>
        <end position="273"/>
    </location>
</feature>
<protein>
    <submittedName>
        <fullName evidence="3">Class I SAM-dependent methyltransferase</fullName>
    </submittedName>
</protein>
<proteinExistence type="predicted"/>
<reference evidence="3 4" key="1">
    <citation type="submission" date="2019-04" db="EMBL/GenBank/DDBJ databases">
        <title>Azoarcus nasutitermitis sp. nov. isolated from termite nest.</title>
        <authorList>
            <person name="Lin S.-Y."/>
            <person name="Hameed A."/>
            <person name="Hsu Y.-H."/>
            <person name="Young C.-C."/>
        </authorList>
    </citation>
    <scope>NUCLEOTIDE SEQUENCE [LARGE SCALE GENOMIC DNA]</scope>
    <source>
        <strain evidence="3 4">CC-YHH838</strain>
    </source>
</reference>
<comment type="caution">
    <text evidence="3">The sequence shown here is derived from an EMBL/GenBank/DDBJ whole genome shotgun (WGS) entry which is preliminary data.</text>
</comment>
<feature type="compositionally biased region" description="Low complexity" evidence="1">
    <location>
        <begin position="255"/>
        <end position="273"/>
    </location>
</feature>